<dbReference type="NCBIfam" id="TIGR04283">
    <property type="entry name" value="glyco_like_mftF"/>
    <property type="match status" value="1"/>
</dbReference>
<dbReference type="InterPro" id="IPR001173">
    <property type="entry name" value="Glyco_trans_2-like"/>
</dbReference>
<sequence>MSDVQHGNTSSSFRTIFSKYTYHLGVVGCILVVGSFSCIMWLQRNRRKREVVLFTRYPVLGVTKTRLIPELGSVGASVAQTYMTEHILSILKDLSVAFHNLDITVQYYGGTREDILYWLQRRTIGMNINFKHQKGEGLGVKLKNAVKESFSKGHDYVIVIGGDIPGISKEILLEAFTHLNNNADMVLGKAEDGGYYLVGFSKSATRYIDDIFSDISWGTSEVFRQQVLQAKQLGAKLGILTTVLQDVDNPDDLCVFERCTGVSVQNLKHPLWSIVIPTVNEGESIERTLQTLVQRCSSIDKLSEIIISDGGSTDNTVEKIKGFIATSPVPVKLIHSNPGRGIQLRAGAEQAVGEYLLFLHADTIVPNNFDKLAEQCLFKPGNVAGAFLFDLDLFHQDKCPEMGQDSSWFKFKMKWIVSVTRWRGQTRELPFGDQGLFMRRKTYDQVGGFQPFYLMEDYILVKELHMVGHVVIADGDPVITSSRRWRSRGLIKTTGLNQLIILAYILGIHPNTLARWYYGNRLKKTRT</sequence>
<dbReference type="SUPFAM" id="SSF53448">
    <property type="entry name" value="Nucleotide-diphospho-sugar transferases"/>
    <property type="match status" value="2"/>
</dbReference>
<evidence type="ECO:0000256" key="1">
    <source>
        <dbReference type="SAM" id="Phobius"/>
    </source>
</evidence>
<keyword evidence="4" id="KW-1185">Reference proteome</keyword>
<keyword evidence="1" id="KW-0812">Transmembrane</keyword>
<reference evidence="3" key="3">
    <citation type="submission" date="2023-05" db="EMBL/GenBank/DDBJ databases">
        <authorList>
            <person name="Smith C.H."/>
        </authorList>
    </citation>
    <scope>NUCLEOTIDE SEQUENCE</scope>
    <source>
        <strain evidence="3">CHS0354</strain>
        <tissue evidence="3">Mantle</tissue>
    </source>
</reference>
<dbReference type="NCBIfam" id="TIGR04282">
    <property type="entry name" value="glyco_like_cofC"/>
    <property type="match status" value="1"/>
</dbReference>
<feature type="domain" description="Glycosyltransferase 2-like" evidence="2">
    <location>
        <begin position="273"/>
        <end position="369"/>
    </location>
</feature>
<protein>
    <recommendedName>
        <fullName evidence="2">Glycosyltransferase 2-like domain-containing protein</fullName>
    </recommendedName>
</protein>
<dbReference type="AlphaFoldDB" id="A0AAE0W6J2"/>
<reference evidence="3" key="2">
    <citation type="journal article" date="2021" name="Genome Biol. Evol.">
        <title>Developing a high-quality reference genome for a parasitic bivalve with doubly uniparental inheritance (Bivalvia: Unionida).</title>
        <authorList>
            <person name="Smith C.H."/>
        </authorList>
    </citation>
    <scope>NUCLEOTIDE SEQUENCE</scope>
    <source>
        <strain evidence="3">CHS0354</strain>
        <tissue evidence="3">Mantle</tissue>
    </source>
</reference>
<dbReference type="CDD" id="cd02522">
    <property type="entry name" value="GT_2_like_a"/>
    <property type="match status" value="1"/>
</dbReference>
<dbReference type="InterPro" id="IPR026461">
    <property type="entry name" value="Trfase_2_rSAM/seldom_assoc"/>
</dbReference>
<reference evidence="3" key="1">
    <citation type="journal article" date="2021" name="Genome Biol. Evol.">
        <title>A High-Quality Reference Genome for a Parasitic Bivalve with Doubly Uniparental Inheritance (Bivalvia: Unionida).</title>
        <authorList>
            <person name="Smith C.H."/>
        </authorList>
    </citation>
    <scope>NUCLEOTIDE SEQUENCE</scope>
    <source>
        <strain evidence="3">CHS0354</strain>
    </source>
</reference>
<evidence type="ECO:0000313" key="3">
    <source>
        <dbReference type="EMBL" id="KAK3602939.1"/>
    </source>
</evidence>
<evidence type="ECO:0000259" key="2">
    <source>
        <dbReference type="Pfam" id="PF00535"/>
    </source>
</evidence>
<dbReference type="Proteomes" id="UP001195483">
    <property type="component" value="Unassembled WGS sequence"/>
</dbReference>
<dbReference type="Gene3D" id="3.90.550.10">
    <property type="entry name" value="Spore Coat Polysaccharide Biosynthesis Protein SpsA, Chain A"/>
    <property type="match status" value="2"/>
</dbReference>
<comment type="caution">
    <text evidence="3">The sequence shown here is derived from an EMBL/GenBank/DDBJ whole genome shotgun (WGS) entry which is preliminary data.</text>
</comment>
<keyword evidence="1" id="KW-0472">Membrane</keyword>
<keyword evidence="1" id="KW-1133">Transmembrane helix</keyword>
<accession>A0AAE0W6J2</accession>
<dbReference type="Pfam" id="PF09837">
    <property type="entry name" value="DUF2064"/>
    <property type="match status" value="1"/>
</dbReference>
<organism evidence="3 4">
    <name type="scientific">Potamilus streckersoni</name>
    <dbReference type="NCBI Taxonomy" id="2493646"/>
    <lineage>
        <taxon>Eukaryota</taxon>
        <taxon>Metazoa</taxon>
        <taxon>Spiralia</taxon>
        <taxon>Lophotrochozoa</taxon>
        <taxon>Mollusca</taxon>
        <taxon>Bivalvia</taxon>
        <taxon>Autobranchia</taxon>
        <taxon>Heteroconchia</taxon>
        <taxon>Palaeoheterodonta</taxon>
        <taxon>Unionida</taxon>
        <taxon>Unionoidea</taxon>
        <taxon>Unionidae</taxon>
        <taxon>Ambleminae</taxon>
        <taxon>Lampsilini</taxon>
        <taxon>Potamilus</taxon>
    </lineage>
</organism>
<dbReference type="EMBL" id="JAEAOA010002305">
    <property type="protein sequence ID" value="KAK3602939.1"/>
    <property type="molecule type" value="Genomic_DNA"/>
</dbReference>
<dbReference type="PANTHER" id="PTHR36529:SF1">
    <property type="entry name" value="GLYCOSYLTRANSFERASE"/>
    <property type="match status" value="1"/>
</dbReference>
<dbReference type="Pfam" id="PF00535">
    <property type="entry name" value="Glycos_transf_2"/>
    <property type="match status" value="1"/>
</dbReference>
<dbReference type="PANTHER" id="PTHR36529">
    <property type="entry name" value="SLL1095 PROTEIN"/>
    <property type="match status" value="1"/>
</dbReference>
<feature type="transmembrane region" description="Helical" evidence="1">
    <location>
        <begin position="20"/>
        <end position="42"/>
    </location>
</feature>
<feature type="transmembrane region" description="Helical" evidence="1">
    <location>
        <begin position="489"/>
        <end position="508"/>
    </location>
</feature>
<name>A0AAE0W6J2_9BIVA</name>
<gene>
    <name evidence="3" type="ORF">CHS0354_039358</name>
</gene>
<proteinExistence type="predicted"/>
<evidence type="ECO:0000313" key="4">
    <source>
        <dbReference type="Proteomes" id="UP001195483"/>
    </source>
</evidence>
<dbReference type="InterPro" id="IPR029044">
    <property type="entry name" value="Nucleotide-diphossugar_trans"/>
</dbReference>
<dbReference type="InterPro" id="IPR018641">
    <property type="entry name" value="Trfase_1_rSAM/seldom-assoc"/>
</dbReference>